<dbReference type="AlphaFoldDB" id="A0A9X2L9D2"/>
<dbReference type="PANTHER" id="PTHR30250">
    <property type="entry name" value="PST FAMILY PREDICTED COLANIC ACID TRANSPORTER"/>
    <property type="match status" value="1"/>
</dbReference>
<feature type="transmembrane region" description="Helical" evidence="7">
    <location>
        <begin position="361"/>
        <end position="380"/>
    </location>
</feature>
<evidence type="ECO:0000256" key="7">
    <source>
        <dbReference type="SAM" id="Phobius"/>
    </source>
</evidence>
<name>A0A9X2L9D2_9PROT</name>
<gene>
    <name evidence="8" type="ORF">NOG11_08545</name>
</gene>
<dbReference type="RefSeq" id="WP_256619328.1">
    <property type="nucleotide sequence ID" value="NZ_JANIBC010000005.1"/>
</dbReference>
<evidence type="ECO:0000313" key="8">
    <source>
        <dbReference type="EMBL" id="MCQ8185442.1"/>
    </source>
</evidence>
<keyword evidence="6 7" id="KW-0472">Membrane</keyword>
<accession>A0A9X2L9D2</accession>
<evidence type="ECO:0000256" key="3">
    <source>
        <dbReference type="ARBA" id="ARBA00022475"/>
    </source>
</evidence>
<feature type="transmembrane region" description="Helical" evidence="7">
    <location>
        <begin position="145"/>
        <end position="169"/>
    </location>
</feature>
<protein>
    <submittedName>
        <fullName evidence="8">Oligosaccharide flippase family protein</fullName>
    </submittedName>
</protein>
<comment type="subcellular location">
    <subcellularLocation>
        <location evidence="1">Cell membrane</location>
        <topology evidence="1">Multi-pass membrane protein</topology>
    </subcellularLocation>
</comment>
<evidence type="ECO:0000256" key="5">
    <source>
        <dbReference type="ARBA" id="ARBA00022989"/>
    </source>
</evidence>
<proteinExistence type="inferred from homology"/>
<feature type="transmembrane region" description="Helical" evidence="7">
    <location>
        <begin position="392"/>
        <end position="412"/>
    </location>
</feature>
<dbReference type="Proteomes" id="UP001142610">
    <property type="component" value="Unassembled WGS sequence"/>
</dbReference>
<dbReference type="InterPro" id="IPR050833">
    <property type="entry name" value="Poly_Biosynth_Transport"/>
</dbReference>
<evidence type="ECO:0000313" key="9">
    <source>
        <dbReference type="Proteomes" id="UP001142610"/>
    </source>
</evidence>
<feature type="transmembrane region" description="Helical" evidence="7">
    <location>
        <begin position="418"/>
        <end position="436"/>
    </location>
</feature>
<keyword evidence="9" id="KW-1185">Reference proteome</keyword>
<keyword evidence="4 7" id="KW-0812">Transmembrane</keyword>
<evidence type="ECO:0000256" key="6">
    <source>
        <dbReference type="ARBA" id="ARBA00023136"/>
    </source>
</evidence>
<organism evidence="8 9">
    <name type="scientific">Parvularcula maris</name>
    <dbReference type="NCBI Taxonomy" id="2965077"/>
    <lineage>
        <taxon>Bacteria</taxon>
        <taxon>Pseudomonadati</taxon>
        <taxon>Pseudomonadota</taxon>
        <taxon>Alphaproteobacteria</taxon>
        <taxon>Parvularculales</taxon>
        <taxon>Parvularculaceae</taxon>
        <taxon>Parvularcula</taxon>
    </lineage>
</organism>
<feature type="transmembrane region" description="Helical" evidence="7">
    <location>
        <begin position="111"/>
        <end position="130"/>
    </location>
</feature>
<sequence length="465" mass="50689">MNVSANSLQNLAGRYREKLLGSPAMRQLFRRSAGAGSWLTIDIAVQTLLRLLSNFIMVRLLAPEAFGLVAVAFSLVTLLGMMTDVGLSGNVIRSDRGEDPAFLRTVWSTQIIRNTTIFLVVQCLAALLYFNQGSVPAESLYALDITPFFISVAACSILIAGFASTTLLVSLRTLELKRVTLIQITSKVLSLFVMIGAAVLGCGPWSLLIGTIFQTVFITIASHTIIPGVRMGFGFERAAFDEIFSFGKWILLASLCTYLLTQADQVLFGWLFDARTFSLYGVVMIWVRAGTNLIRTIVQKLCLPALSECRRNSPQQLIGVYNRFRLMADLVCGGAFLGFLFLGEFALNLFLPADYEEATKFVPFVAPLFIAPSFGLLKQLLLSEGDSQTHAVGELTGAVLALIGIPLAYVYFGTLPTVFAFVILSLAAVPITLINLRAIHRVSLWGEARILLMAAGGGALYLMTH</sequence>
<keyword evidence="5 7" id="KW-1133">Transmembrane helix</keyword>
<feature type="transmembrane region" description="Helical" evidence="7">
    <location>
        <begin position="65"/>
        <end position="87"/>
    </location>
</feature>
<feature type="transmembrane region" description="Helical" evidence="7">
    <location>
        <begin position="238"/>
        <end position="261"/>
    </location>
</feature>
<comment type="caution">
    <text evidence="8">The sequence shown here is derived from an EMBL/GenBank/DDBJ whole genome shotgun (WGS) entry which is preliminary data.</text>
</comment>
<comment type="similarity">
    <text evidence="2">Belongs to the polysaccharide synthase family.</text>
</comment>
<evidence type="ECO:0000256" key="1">
    <source>
        <dbReference type="ARBA" id="ARBA00004651"/>
    </source>
</evidence>
<feature type="transmembrane region" description="Helical" evidence="7">
    <location>
        <begin position="35"/>
        <end position="53"/>
    </location>
</feature>
<feature type="transmembrane region" description="Helical" evidence="7">
    <location>
        <begin position="326"/>
        <end position="349"/>
    </location>
</feature>
<dbReference type="PANTHER" id="PTHR30250:SF10">
    <property type="entry name" value="LIPOPOLYSACCHARIDE BIOSYNTHESIS PROTEIN WZXC"/>
    <property type="match status" value="1"/>
</dbReference>
<dbReference type="Pfam" id="PF13440">
    <property type="entry name" value="Polysacc_synt_3"/>
    <property type="match status" value="1"/>
</dbReference>
<dbReference type="EMBL" id="JANIBC010000005">
    <property type="protein sequence ID" value="MCQ8185442.1"/>
    <property type="molecule type" value="Genomic_DNA"/>
</dbReference>
<keyword evidence="3" id="KW-1003">Cell membrane</keyword>
<evidence type="ECO:0000256" key="2">
    <source>
        <dbReference type="ARBA" id="ARBA00007430"/>
    </source>
</evidence>
<dbReference type="GO" id="GO:0005886">
    <property type="term" value="C:plasma membrane"/>
    <property type="evidence" value="ECO:0007669"/>
    <property type="project" value="UniProtKB-SubCell"/>
</dbReference>
<evidence type="ECO:0000256" key="4">
    <source>
        <dbReference type="ARBA" id="ARBA00022692"/>
    </source>
</evidence>
<reference evidence="8" key="1">
    <citation type="submission" date="2022-07" db="EMBL/GenBank/DDBJ databases">
        <title>Parvularcula maris sp. nov., an algicidal bacterium isolated from seawater.</title>
        <authorList>
            <person name="Li F."/>
        </authorList>
    </citation>
    <scope>NUCLEOTIDE SEQUENCE</scope>
    <source>
        <strain evidence="8">BGMRC 0090</strain>
    </source>
</reference>